<evidence type="ECO:0000256" key="4">
    <source>
        <dbReference type="PROSITE-ProRule" id="PRU00723"/>
    </source>
</evidence>
<keyword evidence="1 4" id="KW-0479">Metal-binding</keyword>
<keyword evidence="3 4" id="KW-0862">Zinc</keyword>
<evidence type="ECO:0000256" key="3">
    <source>
        <dbReference type="ARBA" id="ARBA00022833"/>
    </source>
</evidence>
<evidence type="ECO:0000256" key="1">
    <source>
        <dbReference type="ARBA" id="ARBA00022723"/>
    </source>
</evidence>
<dbReference type="SMART" id="SM00356">
    <property type="entry name" value="ZnF_C3H1"/>
    <property type="match status" value="1"/>
</dbReference>
<gene>
    <name evidence="6" type="ORF">Catovirus_2_270</name>
</gene>
<evidence type="ECO:0000259" key="5">
    <source>
        <dbReference type="PROSITE" id="PS50103"/>
    </source>
</evidence>
<proteinExistence type="predicted"/>
<evidence type="ECO:0000313" key="6">
    <source>
        <dbReference type="EMBL" id="ARF09321.1"/>
    </source>
</evidence>
<dbReference type="InterPro" id="IPR000571">
    <property type="entry name" value="Znf_CCCH"/>
</dbReference>
<name>A0A1V0SCA7_9VIRU</name>
<organism evidence="6">
    <name type="scientific">Catovirus CTV1</name>
    <dbReference type="NCBI Taxonomy" id="1977631"/>
    <lineage>
        <taxon>Viruses</taxon>
        <taxon>Varidnaviria</taxon>
        <taxon>Bamfordvirae</taxon>
        <taxon>Nucleocytoviricota</taxon>
        <taxon>Megaviricetes</taxon>
        <taxon>Imitervirales</taxon>
        <taxon>Mimiviridae</taxon>
        <taxon>Klosneuvirinae</taxon>
        <taxon>Catovirus</taxon>
    </lineage>
</organism>
<evidence type="ECO:0000256" key="2">
    <source>
        <dbReference type="ARBA" id="ARBA00022771"/>
    </source>
</evidence>
<dbReference type="InterPro" id="IPR036855">
    <property type="entry name" value="Znf_CCCH_sf"/>
</dbReference>
<dbReference type="EMBL" id="KY684084">
    <property type="protein sequence ID" value="ARF09321.1"/>
    <property type="molecule type" value="Genomic_DNA"/>
</dbReference>
<sequence>MDNKNDKWITVETKKNKQFQQISKFSKFDYLEKNQKKMLCNNILKNKKCTYGNKCMYAHNLEEQNVDFIKKKAYDILNSSENINIDLSKDEKLAKTFLQFTKLCDECKNKVCQGGYNCKYGTIDEKYLICHEDLMNGVCSKTDCKLIHLTKRGIKSIIPSIRPKSDINKKRFIREINDGMILNDDFFVNLGMTMTGHTDEIDSDGESAESIEKIKGYLEEYDSDEDCDKSIFIYQQ</sequence>
<reference evidence="6" key="1">
    <citation type="journal article" date="2017" name="Science">
        <title>Giant viruses with an expanded complement of translation system components.</title>
        <authorList>
            <person name="Schulz F."/>
            <person name="Yutin N."/>
            <person name="Ivanova N.N."/>
            <person name="Ortega D.R."/>
            <person name="Lee T.K."/>
            <person name="Vierheilig J."/>
            <person name="Daims H."/>
            <person name="Horn M."/>
            <person name="Wagner M."/>
            <person name="Jensen G.J."/>
            <person name="Kyrpides N.C."/>
            <person name="Koonin E.V."/>
            <person name="Woyke T."/>
        </authorList>
    </citation>
    <scope>NUCLEOTIDE SEQUENCE</scope>
    <source>
        <strain evidence="6">CTV1</strain>
    </source>
</reference>
<dbReference type="GO" id="GO:0008270">
    <property type="term" value="F:zinc ion binding"/>
    <property type="evidence" value="ECO:0007669"/>
    <property type="project" value="UniProtKB-KW"/>
</dbReference>
<dbReference type="PROSITE" id="PS50103">
    <property type="entry name" value="ZF_C3H1"/>
    <property type="match status" value="1"/>
</dbReference>
<feature type="domain" description="C3H1-type" evidence="5">
    <location>
        <begin position="34"/>
        <end position="62"/>
    </location>
</feature>
<keyword evidence="2 4" id="KW-0863">Zinc-finger</keyword>
<dbReference type="SUPFAM" id="SSF90229">
    <property type="entry name" value="CCCH zinc finger"/>
    <property type="match status" value="1"/>
</dbReference>
<accession>A0A1V0SCA7</accession>
<feature type="zinc finger region" description="C3H1-type" evidence="4">
    <location>
        <begin position="34"/>
        <end position="62"/>
    </location>
</feature>
<protein>
    <recommendedName>
        <fullName evidence="5">C3H1-type domain-containing protein</fullName>
    </recommendedName>
</protein>
<dbReference type="Gene3D" id="4.10.1000.10">
    <property type="entry name" value="Zinc finger, CCCH-type"/>
    <property type="match status" value="1"/>
</dbReference>